<sequence length="417" mass="42239">MLTSLAFAVAILSPSSPRSSWLALGRAASSALLVERPSSVLQLDGPGRKAFLHGLCTANVNAMSANAVLPAAVLDAKGNTLELLTLVETGGGATLAIGSAGCGEANLAFFERFIFPADEVRAAHLSDSYTCLELLGPSAAAVLARVLGPVDLPAAGTCLPVSGGLCLGGSSLSSARACGYTLLLPRDDSPAGLHAALAAAVAHAGGVSAPWEEVRILCGRPARDSEFTAPPAKGSSAATRAPVATPLELGLWSAVHLDKGCFLGQEVIARVARAKRPRRELYGIQFDSGSSGWDEAVVGAPLVADGAAVGVLTSLLADPTATPADAFDAPFGLGLVKAAAARVGARVSAGGLQGVLVELPCATRVGMQAGGAKPSDEQAPVGEDAKEEAKEAERERKAAKLAAMQAKLEAFQARQKK</sequence>
<comment type="caution">
    <text evidence="6">The sequence shown here is derived from an EMBL/GenBank/DDBJ whole genome shotgun (WGS) entry which is preliminary data.</text>
</comment>
<feature type="domain" description="GCVT N-terminal" evidence="5">
    <location>
        <begin position="42"/>
        <end position="153"/>
    </location>
</feature>
<evidence type="ECO:0000313" key="7">
    <source>
        <dbReference type="Proteomes" id="UP001515480"/>
    </source>
</evidence>
<evidence type="ECO:0000256" key="4">
    <source>
        <dbReference type="SAM" id="MobiDB-lite"/>
    </source>
</evidence>
<dbReference type="InterPro" id="IPR045179">
    <property type="entry name" value="YgfZ/GcvT"/>
</dbReference>
<evidence type="ECO:0000313" key="6">
    <source>
        <dbReference type="EMBL" id="KAL1524376.1"/>
    </source>
</evidence>
<feature type="region of interest" description="Disordered" evidence="4">
    <location>
        <begin position="368"/>
        <end position="398"/>
    </location>
</feature>
<dbReference type="PANTHER" id="PTHR22602">
    <property type="entry name" value="TRANSFERASE CAF17, MITOCHONDRIAL-RELATED"/>
    <property type="match status" value="1"/>
</dbReference>
<dbReference type="PANTHER" id="PTHR22602:SF0">
    <property type="entry name" value="TRANSFERASE CAF17, MITOCHONDRIAL-RELATED"/>
    <property type="match status" value="1"/>
</dbReference>
<dbReference type="InterPro" id="IPR006222">
    <property type="entry name" value="GCVT_N"/>
</dbReference>
<proteinExistence type="predicted"/>
<protein>
    <recommendedName>
        <fullName evidence="5">GCVT N-terminal domain-containing protein</fullName>
    </recommendedName>
</protein>
<name>A0AB34JQW8_PRYPA</name>
<dbReference type="Pfam" id="PF01571">
    <property type="entry name" value="GCV_T"/>
    <property type="match status" value="1"/>
</dbReference>
<gene>
    <name evidence="6" type="ORF">AB1Y20_019272</name>
</gene>
<dbReference type="GO" id="GO:0016226">
    <property type="term" value="P:iron-sulfur cluster assembly"/>
    <property type="evidence" value="ECO:0007669"/>
    <property type="project" value="TreeGrafter"/>
</dbReference>
<evidence type="ECO:0000259" key="5">
    <source>
        <dbReference type="Pfam" id="PF01571"/>
    </source>
</evidence>
<dbReference type="NCBIfam" id="TIGR03317">
    <property type="entry name" value="ygfZ_signature"/>
    <property type="match status" value="1"/>
</dbReference>
<dbReference type="InterPro" id="IPR017703">
    <property type="entry name" value="YgfZ/GCV_T_CS"/>
</dbReference>
<keyword evidence="3" id="KW-0496">Mitochondrion</keyword>
<evidence type="ECO:0000256" key="3">
    <source>
        <dbReference type="ARBA" id="ARBA00023128"/>
    </source>
</evidence>
<keyword evidence="7" id="KW-1185">Reference proteome</keyword>
<dbReference type="InterPro" id="IPR027266">
    <property type="entry name" value="TrmE/GcvT-like"/>
</dbReference>
<dbReference type="AlphaFoldDB" id="A0AB34JQW8"/>
<comment type="subcellular location">
    <subcellularLocation>
        <location evidence="1">Mitochondrion</location>
    </subcellularLocation>
</comment>
<dbReference type="EMBL" id="JBGBPQ010000005">
    <property type="protein sequence ID" value="KAL1524376.1"/>
    <property type="molecule type" value="Genomic_DNA"/>
</dbReference>
<evidence type="ECO:0000256" key="1">
    <source>
        <dbReference type="ARBA" id="ARBA00004173"/>
    </source>
</evidence>
<dbReference type="Gene3D" id="3.30.1360.120">
    <property type="entry name" value="Probable tRNA modification gtpase trme, domain 1"/>
    <property type="match status" value="1"/>
</dbReference>
<evidence type="ECO:0000256" key="2">
    <source>
        <dbReference type="ARBA" id="ARBA00022946"/>
    </source>
</evidence>
<feature type="compositionally biased region" description="Basic and acidic residues" evidence="4">
    <location>
        <begin position="383"/>
        <end position="398"/>
    </location>
</feature>
<keyword evidence="2" id="KW-0809">Transit peptide</keyword>
<dbReference type="Proteomes" id="UP001515480">
    <property type="component" value="Unassembled WGS sequence"/>
</dbReference>
<reference evidence="6 7" key="1">
    <citation type="journal article" date="2024" name="Science">
        <title>Giant polyketide synthase enzymes in the biosynthesis of giant marine polyether toxins.</title>
        <authorList>
            <person name="Fallon T.R."/>
            <person name="Shende V.V."/>
            <person name="Wierzbicki I.H."/>
            <person name="Pendleton A.L."/>
            <person name="Watervoot N.F."/>
            <person name="Auber R.P."/>
            <person name="Gonzalez D.J."/>
            <person name="Wisecaver J.H."/>
            <person name="Moore B.S."/>
        </authorList>
    </citation>
    <scope>NUCLEOTIDE SEQUENCE [LARGE SCALE GENOMIC DNA]</scope>
    <source>
        <strain evidence="6 7">12B1</strain>
    </source>
</reference>
<dbReference type="SUPFAM" id="SSF103025">
    <property type="entry name" value="Folate-binding domain"/>
    <property type="match status" value="1"/>
</dbReference>
<organism evidence="6 7">
    <name type="scientific">Prymnesium parvum</name>
    <name type="common">Toxic golden alga</name>
    <dbReference type="NCBI Taxonomy" id="97485"/>
    <lineage>
        <taxon>Eukaryota</taxon>
        <taxon>Haptista</taxon>
        <taxon>Haptophyta</taxon>
        <taxon>Prymnesiophyceae</taxon>
        <taxon>Prymnesiales</taxon>
        <taxon>Prymnesiaceae</taxon>
        <taxon>Prymnesium</taxon>
    </lineage>
</organism>
<accession>A0AB34JQW8</accession>
<dbReference type="GO" id="GO:0005739">
    <property type="term" value="C:mitochondrion"/>
    <property type="evidence" value="ECO:0007669"/>
    <property type="project" value="UniProtKB-SubCell"/>
</dbReference>